<dbReference type="InterPro" id="IPR029061">
    <property type="entry name" value="THDP-binding"/>
</dbReference>
<dbReference type="CDD" id="cd02000">
    <property type="entry name" value="TPP_E1_PDC_ADC_BCADC"/>
    <property type="match status" value="1"/>
</dbReference>
<dbReference type="InterPro" id="IPR001017">
    <property type="entry name" value="DH_E1"/>
</dbReference>
<comment type="catalytic activity">
    <reaction evidence="9 10">
        <text>N(6)-[(R)-lipoyl]-L-lysyl-[protein] + pyruvate + H(+) = N(6)-[(R)-S(8)-acetyldihydrolipoyl]-L-lysyl-[protein] + CO2</text>
        <dbReference type="Rhea" id="RHEA:19189"/>
        <dbReference type="Rhea" id="RHEA-COMP:10474"/>
        <dbReference type="Rhea" id="RHEA-COMP:10478"/>
        <dbReference type="ChEBI" id="CHEBI:15361"/>
        <dbReference type="ChEBI" id="CHEBI:15378"/>
        <dbReference type="ChEBI" id="CHEBI:16526"/>
        <dbReference type="ChEBI" id="CHEBI:83099"/>
        <dbReference type="ChEBI" id="CHEBI:83111"/>
        <dbReference type="EC" id="1.2.4.1"/>
    </reaction>
</comment>
<comment type="caution">
    <text evidence="12">The sequence shown here is derived from an EMBL/GenBank/DDBJ whole genome shotgun (WGS) entry which is preliminary data.</text>
</comment>
<evidence type="ECO:0000313" key="12">
    <source>
        <dbReference type="EMBL" id="PKR86602.1"/>
    </source>
</evidence>
<keyword evidence="6 10" id="KW-0786">Thiamine pyrophosphate</keyword>
<dbReference type="Gene3D" id="3.40.50.970">
    <property type="match status" value="1"/>
</dbReference>
<dbReference type="NCBIfam" id="TIGR03181">
    <property type="entry name" value="PDH_E1_alph_x"/>
    <property type="match status" value="1"/>
</dbReference>
<dbReference type="RefSeq" id="WP_101352253.1">
    <property type="nucleotide sequence ID" value="NZ_PIQO01000001.1"/>
</dbReference>
<sequence>MKEYKTKQYLDENGRVTNDELKQWITGELALTLYEKMLLVRTFDRKAISLQRQGRLGTYAPFEGQEAAQVGSAFALHEKDWLFPTYRDHAASITFGHSLKTIFLYWNGRVEGCVPPDERKIFPPAVPIATQLLHATGAALAEKWKGTKNAAIVYFGDGATSEGDFHEGLNFASVYKAPVVFFNQNNQYAISVPIHKQMNSETIAQKAVAYGIQGVRVDGNDIFSVYLETKKALERARDGEGPTLIEAVTWRYGAHTTADDPTKYRNQEESKAKRETTDPVLRLERYLKNEGLWDESWLSQIQERINGNIESAIKEMEAFPKPDVKDLFDHVFAEPTWTIKQQKDEYYEYLRGVSQ</sequence>
<dbReference type="Proteomes" id="UP000233440">
    <property type="component" value="Unassembled WGS sequence"/>
</dbReference>
<dbReference type="GO" id="GO:0009083">
    <property type="term" value="P:branched-chain amino acid catabolic process"/>
    <property type="evidence" value="ECO:0007669"/>
    <property type="project" value="TreeGrafter"/>
</dbReference>
<dbReference type="InterPro" id="IPR017596">
    <property type="entry name" value="PdhA/BkdA"/>
</dbReference>
<comment type="function">
    <text evidence="8 10">The pyruvate dehydrogenase complex catalyzes the overall conversion of pyruvate to acetyl-CoA and CO(2). It contains multiple copies of three enzymatic components: pyruvate dehydrogenase (E1), dihydrolipoamide acetyltransferase (E2) and lipoamide dehydrogenase (E3).</text>
</comment>
<dbReference type="SUPFAM" id="SSF52518">
    <property type="entry name" value="Thiamin diphosphate-binding fold (THDP-binding)"/>
    <property type="match status" value="1"/>
</dbReference>
<dbReference type="PANTHER" id="PTHR43380:SF1">
    <property type="entry name" value="2-OXOISOVALERATE DEHYDROGENASE SUBUNIT ALPHA, MITOCHONDRIAL"/>
    <property type="match status" value="1"/>
</dbReference>
<keyword evidence="5 10" id="KW-0560">Oxidoreductase</keyword>
<evidence type="ECO:0000256" key="10">
    <source>
        <dbReference type="RuleBase" id="RU366007"/>
    </source>
</evidence>
<evidence type="ECO:0000256" key="3">
    <source>
        <dbReference type="ARBA" id="ARBA00012281"/>
    </source>
</evidence>
<comment type="cofactor">
    <cofactor evidence="1 10">
        <name>thiamine diphosphate</name>
        <dbReference type="ChEBI" id="CHEBI:58937"/>
    </cofactor>
</comment>
<dbReference type="PANTHER" id="PTHR43380">
    <property type="entry name" value="2-OXOISOVALERATE DEHYDROGENASE SUBUNIT ALPHA, MITOCHONDRIAL"/>
    <property type="match status" value="1"/>
</dbReference>
<accession>A0A2N3LPK6</accession>
<evidence type="ECO:0000256" key="6">
    <source>
        <dbReference type="ARBA" id="ARBA00023052"/>
    </source>
</evidence>
<name>A0A2N3LPK6_9BACI</name>
<evidence type="ECO:0000256" key="2">
    <source>
        <dbReference type="ARBA" id="ARBA00011870"/>
    </source>
</evidence>
<organism evidence="12 13">
    <name type="scientific">Heyndrickxia camelliae</name>
    <dbReference type="NCBI Taxonomy" id="1707093"/>
    <lineage>
        <taxon>Bacteria</taxon>
        <taxon>Bacillati</taxon>
        <taxon>Bacillota</taxon>
        <taxon>Bacilli</taxon>
        <taxon>Bacillales</taxon>
        <taxon>Bacillaceae</taxon>
        <taxon>Heyndrickxia</taxon>
    </lineage>
</organism>
<gene>
    <name evidence="12" type="primary">pdhA</name>
    <name evidence="12" type="ORF">CWO92_00625</name>
</gene>
<dbReference type="AlphaFoldDB" id="A0A2N3LPK6"/>
<evidence type="ECO:0000256" key="5">
    <source>
        <dbReference type="ARBA" id="ARBA00023002"/>
    </source>
</evidence>
<dbReference type="GO" id="GO:0004739">
    <property type="term" value="F:pyruvate dehydrogenase (acetyl-transferring) activity"/>
    <property type="evidence" value="ECO:0007669"/>
    <property type="project" value="UniProtKB-UniRule"/>
</dbReference>
<evidence type="ECO:0000256" key="8">
    <source>
        <dbReference type="ARBA" id="ARBA00025211"/>
    </source>
</evidence>
<dbReference type="EMBL" id="PIQO01000001">
    <property type="protein sequence ID" value="PKR86602.1"/>
    <property type="molecule type" value="Genomic_DNA"/>
</dbReference>
<dbReference type="Pfam" id="PF00676">
    <property type="entry name" value="E1_dh"/>
    <property type="match status" value="1"/>
</dbReference>
<evidence type="ECO:0000256" key="4">
    <source>
        <dbReference type="ARBA" id="ARBA00014159"/>
    </source>
</evidence>
<evidence type="ECO:0000256" key="1">
    <source>
        <dbReference type="ARBA" id="ARBA00001964"/>
    </source>
</evidence>
<proteinExistence type="predicted"/>
<evidence type="ECO:0000256" key="7">
    <source>
        <dbReference type="ARBA" id="ARBA00023317"/>
    </source>
</evidence>
<keyword evidence="13" id="KW-1185">Reference proteome</keyword>
<comment type="subunit">
    <text evidence="2 10">Heterodimer of an alpha and a beta chain.</text>
</comment>
<evidence type="ECO:0000259" key="11">
    <source>
        <dbReference type="Pfam" id="PF00676"/>
    </source>
</evidence>
<evidence type="ECO:0000256" key="9">
    <source>
        <dbReference type="ARBA" id="ARBA00051231"/>
    </source>
</evidence>
<dbReference type="OrthoDB" id="9766715at2"/>
<reference evidence="12 13" key="1">
    <citation type="submission" date="2017-11" db="EMBL/GenBank/DDBJ databases">
        <title>Bacillus camelliae sp. nov., isolated from pu'er tea.</title>
        <authorList>
            <person name="Niu L."/>
        </authorList>
    </citation>
    <scope>NUCLEOTIDE SEQUENCE [LARGE SCALE GENOMIC DNA]</scope>
    <source>
        <strain evidence="12 13">7578-1</strain>
    </source>
</reference>
<keyword evidence="7 10" id="KW-0670">Pyruvate</keyword>
<dbReference type="EC" id="1.2.4.1" evidence="3 10"/>
<evidence type="ECO:0000313" key="13">
    <source>
        <dbReference type="Proteomes" id="UP000233440"/>
    </source>
</evidence>
<feature type="domain" description="Dehydrogenase E1 component" evidence="11">
    <location>
        <begin position="35"/>
        <end position="324"/>
    </location>
</feature>
<protein>
    <recommendedName>
        <fullName evidence="4 10">Pyruvate dehydrogenase E1 component subunit alpha</fullName>
        <ecNumber evidence="3 10">1.2.4.1</ecNumber>
    </recommendedName>
</protein>
<dbReference type="InterPro" id="IPR050771">
    <property type="entry name" value="Alpha-ketoacid_DH_E1_comp"/>
</dbReference>